<evidence type="ECO:0000313" key="2">
    <source>
        <dbReference type="EMBL" id="MCI79472.1"/>
    </source>
</evidence>
<feature type="non-terminal residue" evidence="2">
    <location>
        <position position="63"/>
    </location>
</feature>
<evidence type="ECO:0000259" key="1">
    <source>
        <dbReference type="Pfam" id="PF03732"/>
    </source>
</evidence>
<proteinExistence type="predicted"/>
<keyword evidence="3" id="KW-1185">Reference proteome</keyword>
<dbReference type="EMBL" id="LXQA010974395">
    <property type="protein sequence ID" value="MCI79472.1"/>
    <property type="molecule type" value="Genomic_DNA"/>
</dbReference>
<name>A0A392UWH7_9FABA</name>
<protein>
    <recommendedName>
        <fullName evidence="1">Retrotransposon gag domain-containing protein</fullName>
    </recommendedName>
</protein>
<organism evidence="2 3">
    <name type="scientific">Trifolium medium</name>
    <dbReference type="NCBI Taxonomy" id="97028"/>
    <lineage>
        <taxon>Eukaryota</taxon>
        <taxon>Viridiplantae</taxon>
        <taxon>Streptophyta</taxon>
        <taxon>Embryophyta</taxon>
        <taxon>Tracheophyta</taxon>
        <taxon>Spermatophyta</taxon>
        <taxon>Magnoliopsida</taxon>
        <taxon>eudicotyledons</taxon>
        <taxon>Gunneridae</taxon>
        <taxon>Pentapetalae</taxon>
        <taxon>rosids</taxon>
        <taxon>fabids</taxon>
        <taxon>Fabales</taxon>
        <taxon>Fabaceae</taxon>
        <taxon>Papilionoideae</taxon>
        <taxon>50 kb inversion clade</taxon>
        <taxon>NPAAA clade</taxon>
        <taxon>Hologalegina</taxon>
        <taxon>IRL clade</taxon>
        <taxon>Trifolieae</taxon>
        <taxon>Trifolium</taxon>
    </lineage>
</organism>
<comment type="caution">
    <text evidence="2">The sequence shown here is derived from an EMBL/GenBank/DDBJ whole genome shotgun (WGS) entry which is preliminary data.</text>
</comment>
<sequence length="63" mass="7413">MERIFRIVQCSEENKIVFASHSLKGPAMRWWESGSALMTIQGVPKVWEQFKITFMEKYFPSSL</sequence>
<accession>A0A392UWH7</accession>
<dbReference type="AlphaFoldDB" id="A0A392UWH7"/>
<dbReference type="Pfam" id="PF03732">
    <property type="entry name" value="Retrotrans_gag"/>
    <property type="match status" value="1"/>
</dbReference>
<dbReference type="InterPro" id="IPR005162">
    <property type="entry name" value="Retrotrans_gag_dom"/>
</dbReference>
<reference evidence="2 3" key="1">
    <citation type="journal article" date="2018" name="Front. Plant Sci.">
        <title>Red Clover (Trifolium pratense) and Zigzag Clover (T. medium) - A Picture of Genomic Similarities and Differences.</title>
        <authorList>
            <person name="Dluhosova J."/>
            <person name="Istvanek J."/>
            <person name="Nedelnik J."/>
            <person name="Repkova J."/>
        </authorList>
    </citation>
    <scope>NUCLEOTIDE SEQUENCE [LARGE SCALE GENOMIC DNA]</scope>
    <source>
        <strain evidence="3">cv. 10/8</strain>
        <tissue evidence="2">Leaf</tissue>
    </source>
</reference>
<feature type="domain" description="Retrotransposon gag" evidence="1">
    <location>
        <begin position="18"/>
        <end position="61"/>
    </location>
</feature>
<evidence type="ECO:0000313" key="3">
    <source>
        <dbReference type="Proteomes" id="UP000265520"/>
    </source>
</evidence>
<dbReference type="Proteomes" id="UP000265520">
    <property type="component" value="Unassembled WGS sequence"/>
</dbReference>